<dbReference type="Gene3D" id="3.40.50.300">
    <property type="entry name" value="P-loop containing nucleotide triphosphate hydrolases"/>
    <property type="match status" value="1"/>
</dbReference>
<dbReference type="EMBL" id="QGGQ01000006">
    <property type="protein sequence ID" value="PWK22852.1"/>
    <property type="molecule type" value="Genomic_DNA"/>
</dbReference>
<dbReference type="AlphaFoldDB" id="A0A316DZW7"/>
<evidence type="ECO:0000259" key="1">
    <source>
        <dbReference type="Pfam" id="PF13401"/>
    </source>
</evidence>
<evidence type="ECO:0000313" key="4">
    <source>
        <dbReference type="Proteomes" id="UP000245667"/>
    </source>
</evidence>
<dbReference type="Proteomes" id="UP000245667">
    <property type="component" value="Unassembled WGS sequence"/>
</dbReference>
<dbReference type="Proteomes" id="UP000651837">
    <property type="component" value="Unassembled WGS sequence"/>
</dbReference>
<comment type="caution">
    <text evidence="3">The sequence shown here is derived from an EMBL/GenBank/DDBJ whole genome shotgun (WGS) entry which is preliminary data.</text>
</comment>
<dbReference type="InterPro" id="IPR049945">
    <property type="entry name" value="AAA_22"/>
</dbReference>
<dbReference type="RefSeq" id="WP_109651631.1">
    <property type="nucleotide sequence ID" value="NZ_JACWLN010000005.1"/>
</dbReference>
<feature type="domain" description="ORC1/DEAH AAA+ ATPase" evidence="1">
    <location>
        <begin position="28"/>
        <end position="145"/>
    </location>
</feature>
<organism evidence="3 4">
    <name type="scientific">Maribacter polysiphoniae</name>
    <dbReference type="NCBI Taxonomy" id="429344"/>
    <lineage>
        <taxon>Bacteria</taxon>
        <taxon>Pseudomonadati</taxon>
        <taxon>Bacteroidota</taxon>
        <taxon>Flavobacteriia</taxon>
        <taxon>Flavobacteriales</taxon>
        <taxon>Flavobacteriaceae</taxon>
        <taxon>Maribacter</taxon>
    </lineage>
</organism>
<dbReference type="SUPFAM" id="SSF52540">
    <property type="entry name" value="P-loop containing nucleoside triphosphate hydrolases"/>
    <property type="match status" value="1"/>
</dbReference>
<evidence type="ECO:0000313" key="5">
    <source>
        <dbReference type="Proteomes" id="UP000651837"/>
    </source>
</evidence>
<sequence>MKQPPKNRRYSLHNFNVIQNACEMAQTHHKFFAIVGKPGSGKTVGLEYYKNSNPYQVKYIRVRQSMGIKDFFYGLQNLYNLDKRRNIHRFMNWLESYYQELDESHLLIIDEGGKFKYDQYSFIHELRDLTHDKLGIVLSGPGYYLDKIESWNSRSLEGVPEFYRRLNMIIKMDDLTRDEIISVCKDHSVTNKSVLKEHFFNLKTIGDLINALHNYLFYGNGLNALDD</sequence>
<keyword evidence="2" id="KW-0067">ATP-binding</keyword>
<gene>
    <name evidence="2" type="ORF">HZY62_13025</name>
    <name evidence="3" type="ORF">LX92_02790</name>
</gene>
<evidence type="ECO:0000313" key="3">
    <source>
        <dbReference type="EMBL" id="PWK22852.1"/>
    </source>
</evidence>
<dbReference type="OrthoDB" id="1244738at2"/>
<evidence type="ECO:0000313" key="2">
    <source>
        <dbReference type="EMBL" id="MBD1261520.1"/>
    </source>
</evidence>
<dbReference type="EMBL" id="JACWLN010000005">
    <property type="protein sequence ID" value="MBD1261520.1"/>
    <property type="molecule type" value="Genomic_DNA"/>
</dbReference>
<accession>A0A316DZW7</accession>
<name>A0A316DZW7_9FLAO</name>
<dbReference type="GO" id="GO:0016887">
    <property type="term" value="F:ATP hydrolysis activity"/>
    <property type="evidence" value="ECO:0007669"/>
    <property type="project" value="InterPro"/>
</dbReference>
<dbReference type="GO" id="GO:0005524">
    <property type="term" value="F:ATP binding"/>
    <property type="evidence" value="ECO:0007669"/>
    <property type="project" value="UniProtKB-KW"/>
</dbReference>
<dbReference type="Pfam" id="PF13401">
    <property type="entry name" value="AAA_22"/>
    <property type="match status" value="1"/>
</dbReference>
<protein>
    <submittedName>
        <fullName evidence="3">AAA domain-containing protein</fullName>
    </submittedName>
    <submittedName>
        <fullName evidence="2">ATP-binding protein</fullName>
    </submittedName>
</protein>
<keyword evidence="2" id="KW-0547">Nucleotide-binding</keyword>
<reference evidence="2 5" key="2">
    <citation type="submission" date="2020-07" db="EMBL/GenBank/DDBJ databases">
        <title>The draft genome sequence of Maribacter polysiphoniae KCTC 22021.</title>
        <authorList>
            <person name="Mu L."/>
        </authorList>
    </citation>
    <scope>NUCLEOTIDE SEQUENCE [LARGE SCALE GENOMIC DNA]</scope>
    <source>
        <strain evidence="2 5">KCTC 22021</strain>
    </source>
</reference>
<reference evidence="3 4" key="1">
    <citation type="submission" date="2018-05" db="EMBL/GenBank/DDBJ databases">
        <title>Genomic Encyclopedia of Archaeal and Bacterial Type Strains, Phase II (KMG-II): from individual species to whole genera.</title>
        <authorList>
            <person name="Goeker M."/>
        </authorList>
    </citation>
    <scope>NUCLEOTIDE SEQUENCE [LARGE SCALE GENOMIC DNA]</scope>
    <source>
        <strain evidence="3 4">DSM 23514</strain>
    </source>
</reference>
<proteinExistence type="predicted"/>
<keyword evidence="5" id="KW-1185">Reference proteome</keyword>
<dbReference type="InterPro" id="IPR027417">
    <property type="entry name" value="P-loop_NTPase"/>
</dbReference>